<protein>
    <recommendedName>
        <fullName evidence="4">Secreted protein</fullName>
    </recommendedName>
</protein>
<feature type="signal peptide" evidence="1">
    <location>
        <begin position="1"/>
        <end position="18"/>
    </location>
</feature>
<feature type="chain" id="PRO_5008898136" description="Secreted protein" evidence="1">
    <location>
        <begin position="19"/>
        <end position="100"/>
    </location>
</feature>
<comment type="caution">
    <text evidence="2">The sequence shown here is derived from an EMBL/GenBank/DDBJ whole genome shotgun (WGS) entry which is preliminary data.</text>
</comment>
<proteinExistence type="predicted"/>
<evidence type="ECO:0000256" key="1">
    <source>
        <dbReference type="SAM" id="SignalP"/>
    </source>
</evidence>
<keyword evidence="1" id="KW-0732">Signal</keyword>
<evidence type="ECO:0008006" key="4">
    <source>
        <dbReference type="Google" id="ProtNLM"/>
    </source>
</evidence>
<organism evidence="2 3">
    <name type="scientific">Ramazzottius varieornatus</name>
    <name type="common">Water bear</name>
    <name type="synonym">Tardigrade</name>
    <dbReference type="NCBI Taxonomy" id="947166"/>
    <lineage>
        <taxon>Eukaryota</taxon>
        <taxon>Metazoa</taxon>
        <taxon>Ecdysozoa</taxon>
        <taxon>Tardigrada</taxon>
        <taxon>Eutardigrada</taxon>
        <taxon>Parachela</taxon>
        <taxon>Hypsibioidea</taxon>
        <taxon>Ramazzottiidae</taxon>
        <taxon>Ramazzottius</taxon>
    </lineage>
</organism>
<dbReference type="AlphaFoldDB" id="A0A1D1V7D8"/>
<evidence type="ECO:0000313" key="2">
    <source>
        <dbReference type="EMBL" id="GAU96820.1"/>
    </source>
</evidence>
<keyword evidence="3" id="KW-1185">Reference proteome</keyword>
<dbReference type="Proteomes" id="UP000186922">
    <property type="component" value="Unassembled WGS sequence"/>
</dbReference>
<evidence type="ECO:0000313" key="3">
    <source>
        <dbReference type="Proteomes" id="UP000186922"/>
    </source>
</evidence>
<gene>
    <name evidence="2" type="primary">RvY_08205-1</name>
    <name evidence="2" type="synonym">RvY_08205.1</name>
    <name evidence="2" type="ORF">RvY_08205</name>
</gene>
<sequence length="100" mass="11584">MFSFSLLIFCLSFWRSDATNRYYNSHISYGLGDTMIQNFPAPLSALIQLTLRSFHSSMYYPFVHSRRWKKRGANLPKHTEWLCTVWCHSVTSSISVGTAI</sequence>
<name>A0A1D1V7D8_RAMVA</name>
<dbReference type="EMBL" id="BDGG01000003">
    <property type="protein sequence ID" value="GAU96820.1"/>
    <property type="molecule type" value="Genomic_DNA"/>
</dbReference>
<reference evidence="2 3" key="1">
    <citation type="journal article" date="2016" name="Nat. Commun.">
        <title>Extremotolerant tardigrade genome and improved radiotolerance of human cultured cells by tardigrade-unique protein.</title>
        <authorList>
            <person name="Hashimoto T."/>
            <person name="Horikawa D.D."/>
            <person name="Saito Y."/>
            <person name="Kuwahara H."/>
            <person name="Kozuka-Hata H."/>
            <person name="Shin-I T."/>
            <person name="Minakuchi Y."/>
            <person name="Ohishi K."/>
            <person name="Motoyama A."/>
            <person name="Aizu T."/>
            <person name="Enomoto A."/>
            <person name="Kondo K."/>
            <person name="Tanaka S."/>
            <person name="Hara Y."/>
            <person name="Koshikawa S."/>
            <person name="Sagara H."/>
            <person name="Miura T."/>
            <person name="Yokobori S."/>
            <person name="Miyagawa K."/>
            <person name="Suzuki Y."/>
            <person name="Kubo T."/>
            <person name="Oyama M."/>
            <person name="Kohara Y."/>
            <person name="Fujiyama A."/>
            <person name="Arakawa K."/>
            <person name="Katayama T."/>
            <person name="Toyoda A."/>
            <person name="Kunieda T."/>
        </authorList>
    </citation>
    <scope>NUCLEOTIDE SEQUENCE [LARGE SCALE GENOMIC DNA]</scope>
    <source>
        <strain evidence="2 3">YOKOZUNA-1</strain>
    </source>
</reference>
<accession>A0A1D1V7D8</accession>